<dbReference type="Pfam" id="PF00842">
    <property type="entry name" value="Ala_racemase_C"/>
    <property type="match status" value="1"/>
</dbReference>
<dbReference type="GO" id="GO:0030632">
    <property type="term" value="P:D-alanine biosynthetic process"/>
    <property type="evidence" value="ECO:0007669"/>
    <property type="project" value="TreeGrafter"/>
</dbReference>
<sequence length="365" mass="40210">MESFRPLKVATAFINRSALRYNLKRIQEFAPNCRLVAVIKANGYGHGIVNVAYELNDATAFAVARLSEAQVLRKAGIAKQIILLEGFFGASELLIVEANDFEVTVHNEEQLRALEEIPLSRSVKVWMKLDTGMHRLGVRIEDANEFYLRLSQCKNVSQPVNISSHFSSADEDNGVTTETQIARFLDFAASKPGEKSIAASCGILFWPQAYLDCVRPGLLLYGVSPKCGTRVENYGFQPVMTLKSCLIAVRKHKANEPVGYSGTWTSKRDTYLGVIAFGYGDGYPRCAPSGTPVVINGRRVPIVGRVSMDMITIDLGPHCCDKVGDDVILWGDGLPLEDIADVTGSSAYELLTKLTSRITYEYIDV</sequence>
<dbReference type="FunFam" id="2.40.37.10:FF:000002">
    <property type="entry name" value="Alanine racemase"/>
    <property type="match status" value="1"/>
</dbReference>
<evidence type="ECO:0000313" key="12">
    <source>
        <dbReference type="EMBL" id="CAK1546279.1"/>
    </source>
</evidence>
<dbReference type="GO" id="GO:0008784">
    <property type="term" value="F:alanine racemase activity"/>
    <property type="evidence" value="ECO:0007669"/>
    <property type="project" value="UniProtKB-EC"/>
</dbReference>
<evidence type="ECO:0000256" key="9">
    <source>
        <dbReference type="PIRSR" id="PIRSR600821-50"/>
    </source>
</evidence>
<feature type="modified residue" description="N6-(pyridoxal phosphate)lysine" evidence="9">
    <location>
        <position position="40"/>
    </location>
</feature>
<dbReference type="PROSITE" id="PS00395">
    <property type="entry name" value="ALANINE_RACEMASE"/>
    <property type="match status" value="1"/>
</dbReference>
<name>A0AAV1J9W8_9NEOP</name>
<dbReference type="GO" id="GO:0005829">
    <property type="term" value="C:cytosol"/>
    <property type="evidence" value="ECO:0007669"/>
    <property type="project" value="TreeGrafter"/>
</dbReference>
<comment type="catalytic activity">
    <reaction evidence="1">
        <text>L-alanine = D-alanine</text>
        <dbReference type="Rhea" id="RHEA:20249"/>
        <dbReference type="ChEBI" id="CHEBI:57416"/>
        <dbReference type="ChEBI" id="CHEBI:57972"/>
        <dbReference type="EC" id="5.1.1.1"/>
    </reaction>
</comment>
<dbReference type="InterPro" id="IPR009006">
    <property type="entry name" value="Ala_racemase/Decarboxylase_C"/>
</dbReference>
<keyword evidence="6 9" id="KW-0663">Pyridoxal phosphate</keyword>
<comment type="pathway">
    <text evidence="8">Amino-acid biosynthesis; D-alanine biosynthesis; D-alanine from L-alanine: step 1/1.</text>
</comment>
<reference evidence="12 13" key="1">
    <citation type="submission" date="2023-11" db="EMBL/GenBank/DDBJ databases">
        <authorList>
            <person name="Okamura Y."/>
        </authorList>
    </citation>
    <scope>NUCLEOTIDE SEQUENCE [LARGE SCALE GENOMIC DNA]</scope>
</reference>
<dbReference type="Pfam" id="PF01168">
    <property type="entry name" value="Ala_racemase_N"/>
    <property type="match status" value="1"/>
</dbReference>
<dbReference type="PRINTS" id="PR00992">
    <property type="entry name" value="ALARACEMASE"/>
</dbReference>
<feature type="binding site" evidence="10">
    <location>
        <position position="135"/>
    </location>
    <ligand>
        <name>substrate</name>
    </ligand>
</feature>
<evidence type="ECO:0000256" key="5">
    <source>
        <dbReference type="ARBA" id="ARBA00013089"/>
    </source>
</evidence>
<dbReference type="GO" id="GO:0030170">
    <property type="term" value="F:pyridoxal phosphate binding"/>
    <property type="evidence" value="ECO:0007669"/>
    <property type="project" value="TreeGrafter"/>
</dbReference>
<gene>
    <name evidence="12" type="ORF">LNINA_LOCUS5864</name>
</gene>
<dbReference type="SUPFAM" id="SSF50621">
    <property type="entry name" value="Alanine racemase C-terminal domain-like"/>
    <property type="match status" value="1"/>
</dbReference>
<evidence type="ECO:0000256" key="3">
    <source>
        <dbReference type="ARBA" id="ARBA00004752"/>
    </source>
</evidence>
<dbReference type="InterPro" id="IPR000821">
    <property type="entry name" value="Ala_racemase"/>
</dbReference>
<dbReference type="Proteomes" id="UP001497472">
    <property type="component" value="Unassembled WGS sequence"/>
</dbReference>
<dbReference type="Gene3D" id="2.40.37.10">
    <property type="entry name" value="Lyase, Ornithine Decarboxylase, Chain A, domain 1"/>
    <property type="match status" value="1"/>
</dbReference>
<dbReference type="InterPro" id="IPR001608">
    <property type="entry name" value="Ala_racemase_N"/>
</dbReference>
<evidence type="ECO:0000256" key="2">
    <source>
        <dbReference type="ARBA" id="ARBA00001933"/>
    </source>
</evidence>
<dbReference type="InterPro" id="IPR011079">
    <property type="entry name" value="Ala_racemase_C"/>
</dbReference>
<evidence type="ECO:0000256" key="1">
    <source>
        <dbReference type="ARBA" id="ARBA00000316"/>
    </source>
</evidence>
<evidence type="ECO:0000256" key="4">
    <source>
        <dbReference type="ARBA" id="ARBA00007880"/>
    </source>
</evidence>
<protein>
    <recommendedName>
        <fullName evidence="5">alanine racemase</fullName>
        <ecNumber evidence="5">5.1.1.1</ecNumber>
    </recommendedName>
</protein>
<comment type="caution">
    <text evidence="12">The sequence shown here is derived from an EMBL/GenBank/DDBJ whole genome shotgun (WGS) entry which is preliminary data.</text>
</comment>
<dbReference type="FunFam" id="3.20.20.10:FF:000002">
    <property type="entry name" value="Alanine racemase"/>
    <property type="match status" value="1"/>
</dbReference>
<dbReference type="NCBIfam" id="TIGR00492">
    <property type="entry name" value="alr"/>
    <property type="match status" value="1"/>
</dbReference>
<accession>A0AAV1J9W8</accession>
<dbReference type="InterPro" id="IPR029066">
    <property type="entry name" value="PLP-binding_barrel"/>
</dbReference>
<keyword evidence="13" id="KW-1185">Reference proteome</keyword>
<dbReference type="AlphaFoldDB" id="A0AAV1J9W8"/>
<dbReference type="PANTHER" id="PTHR30511">
    <property type="entry name" value="ALANINE RACEMASE"/>
    <property type="match status" value="1"/>
</dbReference>
<evidence type="ECO:0000256" key="10">
    <source>
        <dbReference type="PIRSR" id="PIRSR600821-52"/>
    </source>
</evidence>
<dbReference type="HAMAP" id="MF_01201">
    <property type="entry name" value="Ala_racemase"/>
    <property type="match status" value="1"/>
</dbReference>
<proteinExistence type="inferred from homology"/>
<dbReference type="SUPFAM" id="SSF51419">
    <property type="entry name" value="PLP-binding barrel"/>
    <property type="match status" value="1"/>
</dbReference>
<feature type="binding site" evidence="10">
    <location>
        <position position="308"/>
    </location>
    <ligand>
        <name>substrate</name>
    </ligand>
</feature>
<comment type="cofactor">
    <cofactor evidence="2 9">
        <name>pyridoxal 5'-phosphate</name>
        <dbReference type="ChEBI" id="CHEBI:597326"/>
    </cofactor>
</comment>
<evidence type="ECO:0000256" key="7">
    <source>
        <dbReference type="ARBA" id="ARBA00023235"/>
    </source>
</evidence>
<organism evidence="12 13">
    <name type="scientific">Leptosia nina</name>
    <dbReference type="NCBI Taxonomy" id="320188"/>
    <lineage>
        <taxon>Eukaryota</taxon>
        <taxon>Metazoa</taxon>
        <taxon>Ecdysozoa</taxon>
        <taxon>Arthropoda</taxon>
        <taxon>Hexapoda</taxon>
        <taxon>Insecta</taxon>
        <taxon>Pterygota</taxon>
        <taxon>Neoptera</taxon>
        <taxon>Endopterygota</taxon>
        <taxon>Lepidoptera</taxon>
        <taxon>Glossata</taxon>
        <taxon>Ditrysia</taxon>
        <taxon>Papilionoidea</taxon>
        <taxon>Pieridae</taxon>
        <taxon>Pierinae</taxon>
        <taxon>Leptosia</taxon>
    </lineage>
</organism>
<dbReference type="EMBL" id="CAVLEF010000007">
    <property type="protein sequence ID" value="CAK1546279.1"/>
    <property type="molecule type" value="Genomic_DNA"/>
</dbReference>
<feature type="domain" description="Alanine racemase C-terminal" evidence="11">
    <location>
        <begin position="239"/>
        <end position="363"/>
    </location>
</feature>
<evidence type="ECO:0000313" key="13">
    <source>
        <dbReference type="Proteomes" id="UP001497472"/>
    </source>
</evidence>
<dbReference type="Gene3D" id="3.20.20.10">
    <property type="entry name" value="Alanine racemase"/>
    <property type="match status" value="1"/>
</dbReference>
<evidence type="ECO:0000256" key="6">
    <source>
        <dbReference type="ARBA" id="ARBA00022898"/>
    </source>
</evidence>
<comment type="pathway">
    <text evidence="3">Cell wall biogenesis; peptidoglycan biosynthesis.</text>
</comment>
<evidence type="ECO:0000256" key="8">
    <source>
        <dbReference type="ARBA" id="ARBA00037912"/>
    </source>
</evidence>
<comment type="similarity">
    <text evidence="4">Belongs to the alanine racemase family.</text>
</comment>
<dbReference type="InterPro" id="IPR020622">
    <property type="entry name" value="Ala_racemase_pyridoxalP-BS"/>
</dbReference>
<dbReference type="CDD" id="cd06827">
    <property type="entry name" value="PLPDE_III_AR_proteobact"/>
    <property type="match status" value="1"/>
</dbReference>
<evidence type="ECO:0000259" key="11">
    <source>
        <dbReference type="SMART" id="SM01005"/>
    </source>
</evidence>
<dbReference type="EC" id="5.1.1.1" evidence="5"/>
<dbReference type="SMART" id="SM01005">
    <property type="entry name" value="Ala_racemase_C"/>
    <property type="match status" value="1"/>
</dbReference>
<dbReference type="PANTHER" id="PTHR30511:SF4">
    <property type="entry name" value="ALANINE RACEMASE, BIOSYNTHETIC"/>
    <property type="match status" value="1"/>
</dbReference>
<keyword evidence="7" id="KW-0413">Isomerase</keyword>